<gene>
    <name evidence="1" type="ORF">PLEPLA_LOCUS20143</name>
</gene>
<evidence type="ECO:0000313" key="2">
    <source>
        <dbReference type="Proteomes" id="UP001153269"/>
    </source>
</evidence>
<evidence type="ECO:0000313" key="1">
    <source>
        <dbReference type="EMBL" id="CAB1432086.1"/>
    </source>
</evidence>
<comment type="caution">
    <text evidence="1">The sequence shown here is derived from an EMBL/GenBank/DDBJ whole genome shotgun (WGS) entry which is preliminary data.</text>
</comment>
<proteinExistence type="predicted"/>
<dbReference type="Proteomes" id="UP001153269">
    <property type="component" value="Unassembled WGS sequence"/>
</dbReference>
<dbReference type="EMBL" id="CADEAL010001402">
    <property type="protein sequence ID" value="CAB1432086.1"/>
    <property type="molecule type" value="Genomic_DNA"/>
</dbReference>
<organism evidence="1 2">
    <name type="scientific">Pleuronectes platessa</name>
    <name type="common">European plaice</name>
    <dbReference type="NCBI Taxonomy" id="8262"/>
    <lineage>
        <taxon>Eukaryota</taxon>
        <taxon>Metazoa</taxon>
        <taxon>Chordata</taxon>
        <taxon>Craniata</taxon>
        <taxon>Vertebrata</taxon>
        <taxon>Euteleostomi</taxon>
        <taxon>Actinopterygii</taxon>
        <taxon>Neopterygii</taxon>
        <taxon>Teleostei</taxon>
        <taxon>Neoteleostei</taxon>
        <taxon>Acanthomorphata</taxon>
        <taxon>Carangaria</taxon>
        <taxon>Pleuronectiformes</taxon>
        <taxon>Pleuronectoidei</taxon>
        <taxon>Pleuronectidae</taxon>
        <taxon>Pleuronectes</taxon>
    </lineage>
</organism>
<accession>A0A9N7UL42</accession>
<protein>
    <submittedName>
        <fullName evidence="1">Uncharacterized protein</fullName>
    </submittedName>
</protein>
<sequence length="160" mass="17565">MKKLLNLHPNICSLIIAILYGSSQFEHQAASPDFTSVLCKTFLHDIITLQRLLAKRTRVDLCARREGTGDADASARVSLGESLQKSSHCVHFTPLPRAQWKKDPCVLQQRDDSGYSSVRAAGGEKVHRGPTRSSFPLLWIFVGLNVVEVAGSQQGIPLSV</sequence>
<dbReference type="AlphaFoldDB" id="A0A9N7UL42"/>
<name>A0A9N7UL42_PLEPL</name>
<reference evidence="1" key="1">
    <citation type="submission" date="2020-03" db="EMBL/GenBank/DDBJ databases">
        <authorList>
            <person name="Weist P."/>
        </authorList>
    </citation>
    <scope>NUCLEOTIDE SEQUENCE</scope>
</reference>
<keyword evidence="2" id="KW-1185">Reference proteome</keyword>